<feature type="domain" description="Ig-like" evidence="15">
    <location>
        <begin position="1965"/>
        <end position="2056"/>
    </location>
</feature>
<feature type="compositionally biased region" description="Basic and acidic residues" evidence="13">
    <location>
        <begin position="1442"/>
        <end position="1456"/>
    </location>
</feature>
<dbReference type="FunFam" id="2.60.40.10:FF:000621">
    <property type="entry name" value="Immunoglobulin superfamily member 10"/>
    <property type="match status" value="1"/>
</dbReference>
<feature type="compositionally biased region" description="Polar residues" evidence="13">
    <location>
        <begin position="1360"/>
        <end position="1375"/>
    </location>
</feature>
<feature type="compositionally biased region" description="Polar residues" evidence="13">
    <location>
        <begin position="1578"/>
        <end position="1593"/>
    </location>
</feature>
<feature type="compositionally biased region" description="Low complexity" evidence="13">
    <location>
        <begin position="1123"/>
        <end position="1136"/>
    </location>
</feature>
<feature type="domain" description="Ig-like" evidence="15">
    <location>
        <begin position="2361"/>
        <end position="2451"/>
    </location>
</feature>
<name>A0A8T2PIA5_9TELE</name>
<feature type="compositionally biased region" description="Polar residues" evidence="13">
    <location>
        <begin position="761"/>
        <end position="773"/>
    </location>
</feature>
<feature type="domain" description="Ig-like" evidence="15">
    <location>
        <begin position="2061"/>
        <end position="2157"/>
    </location>
</feature>
<feature type="domain" description="Ig-like" evidence="15">
    <location>
        <begin position="481"/>
        <end position="553"/>
    </location>
</feature>
<dbReference type="Proteomes" id="UP000824540">
    <property type="component" value="Unassembled WGS sequence"/>
</dbReference>
<feature type="domain" description="Ig-like" evidence="15">
    <location>
        <begin position="1769"/>
        <end position="1860"/>
    </location>
</feature>
<feature type="signal peptide" evidence="14">
    <location>
        <begin position="1"/>
        <end position="23"/>
    </location>
</feature>
<evidence type="ECO:0000256" key="14">
    <source>
        <dbReference type="SAM" id="SignalP"/>
    </source>
</evidence>
<organism evidence="16 17">
    <name type="scientific">Albula glossodonta</name>
    <name type="common">roundjaw bonefish</name>
    <dbReference type="NCBI Taxonomy" id="121402"/>
    <lineage>
        <taxon>Eukaryota</taxon>
        <taxon>Metazoa</taxon>
        <taxon>Chordata</taxon>
        <taxon>Craniata</taxon>
        <taxon>Vertebrata</taxon>
        <taxon>Euteleostomi</taxon>
        <taxon>Actinopterygii</taxon>
        <taxon>Neopterygii</taxon>
        <taxon>Teleostei</taxon>
        <taxon>Albuliformes</taxon>
        <taxon>Albulidae</taxon>
        <taxon>Albula</taxon>
    </lineage>
</organism>
<dbReference type="InterPro" id="IPR000372">
    <property type="entry name" value="LRRNT"/>
</dbReference>
<feature type="region of interest" description="Disordered" evidence="13">
    <location>
        <begin position="1431"/>
        <end position="1460"/>
    </location>
</feature>
<evidence type="ECO:0000256" key="11">
    <source>
        <dbReference type="ARBA" id="ARBA00023180"/>
    </source>
</evidence>
<dbReference type="SMART" id="SM00082">
    <property type="entry name" value="LRRCT"/>
    <property type="match status" value="1"/>
</dbReference>
<feature type="compositionally biased region" description="Low complexity" evidence="13">
    <location>
        <begin position="878"/>
        <end position="894"/>
    </location>
</feature>
<dbReference type="InterPro" id="IPR001611">
    <property type="entry name" value="Leu-rich_rpt"/>
</dbReference>
<dbReference type="SMART" id="SM00409">
    <property type="entry name" value="IG"/>
    <property type="match status" value="11"/>
</dbReference>
<feature type="region of interest" description="Disordered" evidence="13">
    <location>
        <begin position="941"/>
        <end position="977"/>
    </location>
</feature>
<feature type="compositionally biased region" description="Basic and acidic residues" evidence="13">
    <location>
        <begin position="1178"/>
        <end position="1192"/>
    </location>
</feature>
<dbReference type="EMBL" id="JAFBMS010000009">
    <property type="protein sequence ID" value="KAG9349352.1"/>
    <property type="molecule type" value="Genomic_DNA"/>
</dbReference>
<keyword evidence="12" id="KW-0393">Immunoglobulin domain</keyword>
<evidence type="ECO:0000256" key="3">
    <source>
        <dbReference type="ARBA" id="ARBA00022525"/>
    </source>
</evidence>
<keyword evidence="3" id="KW-0964">Secreted</keyword>
<dbReference type="InterPro" id="IPR032675">
    <property type="entry name" value="LRR_dom_sf"/>
</dbReference>
<feature type="region of interest" description="Disordered" evidence="13">
    <location>
        <begin position="1578"/>
        <end position="1665"/>
    </location>
</feature>
<feature type="domain" description="Ig-like" evidence="15">
    <location>
        <begin position="1672"/>
        <end position="1761"/>
    </location>
</feature>
<dbReference type="InterPro" id="IPR000483">
    <property type="entry name" value="Cys-rich_flank_reg_C"/>
</dbReference>
<evidence type="ECO:0000256" key="12">
    <source>
        <dbReference type="ARBA" id="ARBA00023319"/>
    </source>
</evidence>
<keyword evidence="17" id="KW-1185">Reference proteome</keyword>
<dbReference type="SMART" id="SM00013">
    <property type="entry name" value="LRRNT"/>
    <property type="match status" value="1"/>
</dbReference>
<evidence type="ECO:0000256" key="8">
    <source>
        <dbReference type="ARBA" id="ARBA00022989"/>
    </source>
</evidence>
<feature type="region of interest" description="Disordered" evidence="13">
    <location>
        <begin position="711"/>
        <end position="827"/>
    </location>
</feature>
<dbReference type="FunFam" id="2.60.40.10:FF:001433">
    <property type="entry name" value="Matrix remodeling associated 5"/>
    <property type="match status" value="1"/>
</dbReference>
<protein>
    <recommendedName>
        <fullName evidence="15">Ig-like domain-containing protein</fullName>
    </recommendedName>
</protein>
<feature type="compositionally biased region" description="Polar residues" evidence="13">
    <location>
        <begin position="968"/>
        <end position="977"/>
    </location>
</feature>
<dbReference type="InterPro" id="IPR003591">
    <property type="entry name" value="Leu-rich_rpt_typical-subtyp"/>
</dbReference>
<evidence type="ECO:0000256" key="2">
    <source>
        <dbReference type="ARBA" id="ARBA00004613"/>
    </source>
</evidence>
<feature type="domain" description="Ig-like" evidence="15">
    <location>
        <begin position="2259"/>
        <end position="2355"/>
    </location>
</feature>
<dbReference type="FunFam" id="2.60.40.10:FF:000537">
    <property type="entry name" value="immunoglobulin superfamily member 10"/>
    <property type="match status" value="1"/>
</dbReference>
<feature type="compositionally biased region" description="Polar residues" evidence="13">
    <location>
        <begin position="786"/>
        <end position="810"/>
    </location>
</feature>
<feature type="compositionally biased region" description="Low complexity" evidence="13">
    <location>
        <begin position="1067"/>
        <end position="1079"/>
    </location>
</feature>
<dbReference type="SUPFAM" id="SSF52058">
    <property type="entry name" value="L domain-like"/>
    <property type="match status" value="1"/>
</dbReference>
<feature type="region of interest" description="Disordered" evidence="13">
    <location>
        <begin position="658"/>
        <end position="678"/>
    </location>
</feature>
<keyword evidence="10" id="KW-1015">Disulfide bond</keyword>
<keyword evidence="4" id="KW-0433">Leucine-rich repeat</keyword>
<feature type="domain" description="Ig-like" evidence="15">
    <location>
        <begin position="2165"/>
        <end position="2257"/>
    </location>
</feature>
<feature type="region of interest" description="Disordered" evidence="13">
    <location>
        <begin position="873"/>
        <end position="896"/>
    </location>
</feature>
<evidence type="ECO:0000256" key="4">
    <source>
        <dbReference type="ARBA" id="ARBA00022614"/>
    </source>
</evidence>
<keyword evidence="11" id="KW-0325">Glycoprotein</keyword>
<dbReference type="GO" id="GO:0005576">
    <property type="term" value="C:extracellular region"/>
    <property type="evidence" value="ECO:0007669"/>
    <property type="project" value="UniProtKB-SubCell"/>
</dbReference>
<gene>
    <name evidence="16" type="ORF">JZ751_027795</name>
</gene>
<keyword evidence="5" id="KW-0812">Transmembrane</keyword>
<feature type="compositionally biased region" description="Polar residues" evidence="13">
    <location>
        <begin position="1645"/>
        <end position="1656"/>
    </location>
</feature>
<evidence type="ECO:0000256" key="5">
    <source>
        <dbReference type="ARBA" id="ARBA00022692"/>
    </source>
</evidence>
<feature type="compositionally biased region" description="Basic residues" evidence="13">
    <location>
        <begin position="1080"/>
        <end position="1095"/>
    </location>
</feature>
<feature type="domain" description="Ig-like" evidence="15">
    <location>
        <begin position="2552"/>
        <end position="2586"/>
    </location>
</feature>
<feature type="region of interest" description="Disordered" evidence="13">
    <location>
        <begin position="2634"/>
        <end position="2689"/>
    </location>
</feature>
<dbReference type="InterPro" id="IPR036179">
    <property type="entry name" value="Ig-like_dom_sf"/>
</dbReference>
<dbReference type="PROSITE" id="PS50835">
    <property type="entry name" value="IG_LIKE"/>
    <property type="match status" value="12"/>
</dbReference>
<feature type="domain" description="Ig-like" evidence="15">
    <location>
        <begin position="554"/>
        <end position="657"/>
    </location>
</feature>
<feature type="region of interest" description="Disordered" evidence="13">
    <location>
        <begin position="1360"/>
        <end position="1380"/>
    </location>
</feature>
<keyword evidence="9" id="KW-0472">Membrane</keyword>
<dbReference type="InterPro" id="IPR003598">
    <property type="entry name" value="Ig_sub2"/>
</dbReference>
<dbReference type="Pfam" id="PF13855">
    <property type="entry name" value="LRR_8"/>
    <property type="match status" value="1"/>
</dbReference>
<feature type="region of interest" description="Disordered" evidence="13">
    <location>
        <begin position="1043"/>
        <end position="1195"/>
    </location>
</feature>
<keyword evidence="6 14" id="KW-0732">Signal</keyword>
<proteinExistence type="predicted"/>
<reference evidence="16" key="1">
    <citation type="thesis" date="2021" institute="BYU ScholarsArchive" country="Provo, UT, USA">
        <title>Applications of and Algorithms for Genome Assembly and Genomic Analyses with an Emphasis on Marine Teleosts.</title>
        <authorList>
            <person name="Pickett B.D."/>
        </authorList>
    </citation>
    <scope>NUCLEOTIDE SEQUENCE</scope>
    <source>
        <strain evidence="16">HI-2016</strain>
    </source>
</reference>
<dbReference type="OrthoDB" id="10062932at2759"/>
<dbReference type="Pfam" id="PF07679">
    <property type="entry name" value="I-set"/>
    <property type="match status" value="6"/>
</dbReference>
<sequence length="2764" mass="305467">MVHLGTQSLVLMVLALLPDTGLSCPHPCACYLPTEVHCTFRSLLTVPAGIPKHVERMNLGFNTINRITESSFAGLRKLELLMMHGNDLHSIPNGVFRDLMSLQVLKMSYNKLRVITGQTLQGLTGLIRLHFDHNRIELIHPDAFQGLTTLRLVHLEGNYLQQLHPSTFSTFSLLQHFRISTLKHLYLSDNSLTTLPRQMLKSMPQLENLFLHGNPWTCDCRMKWLLDWNTQSPGVMKCKKDKAYASGQLCPMCSSPKRLRRKDILELDDLICRGPVISSPQKETAPEDNESEVLPLEEFKEPFGNITLNLTDEHGNGVDLECSISEPRESTKISWDHLNSQQITANISLFLDLECPIDRANYEKLWKLIAYYSEVPVHLQREIMLSKEPKLSYRYRQDIEKDAYYYTGVKANVWSQPSWLMQSFLNLQLNRPQSTGKSVKLILSTHTTQTVETEMMRRQRRKWVMIESNNRTRTTQSVVVGGMSELDCAVQSSDDPSIQWMLPDGSKVAAPYHSDDNRVSVSPAGRLVIKAVDHSDAGLYYCIARVRDDLDVIPFRLSVEETSGPPPGGEGGAPIEKLAGEPVSLPCSATATPDAEINWILPDGNVVNFKANSTRALLYLNGTLFIPQSQVNDNGYYKCVAVNQHGVDSMASKVTITRRQGGARPLRKFPMRPQPASGVSTKIKALMENDEESSGEDDDVQEKVPSRRMELINRRRGQQINTRGHPFRNSWRRVNGQRKPNRNGSRFGDRRNMIDTRRRVSMSNNKIDPQQWASILAKIRDKSDPKTTTPESIQTSTLAQTKQSGPSTTDAESHENTEGSSVDDSSLQEERLYAITTPQISDQHAQDHLVTEPSYTDKPNNFYQITVPKTNIDSEAVTSSTPTSQPTSGPQESSYFVTNGNMEEEHSEKILRTSTSYSVSSWESHSDTMESSPAFKVQNIPVSSESNQEPERTDSKQSSSRDGGETYQGRTEQGSLSSISLDLEQTTDSNVVDNYSSRATATTSIPTTSTSPETTITSTATTAFENKLEPAAKDKQAILQSGLLTTAAPTTKPTAAGSTDTEEGQQLSSLPSRSRNPWNSRRRIGGRRRPNRVRSRLNNANPSLRLPTARPQLPQSPTTERATPLPTATVTTTPSPKIETSVYPKSSVTKPTTADSFTYHQSSSAETSHMESSVSLSHSDRPDSASKTESHHSVFSKQLEAVTSSIQPQNIVTNTLKATSSSQSSVDPLMVHEGTSKHKANTKALPLSPPGHETVTPALIQEEFTSISLPTVKPFEETENENSTGNSSSVPSPGRSMQNSPTQLGMLPDKDHIKIDNEHKSRESKVTPAERGTTPRKPLQPVSSSTLGSLANTQYAVSTTQDSQILSHTQSGTNKDNQERDGIILPIQISTTKKPVTSVSSYQIPSLTNMMPTTIKPKPAITRENKTHMTSVTPNKTVLPSSEEKVLVTSPRKDNVPETTTSKVITKTMSEEKTTTIVTTAMPTTTTSTAFPRLKPHIPFPNTYSNREHSGLPYSPRNPGVNYIPDQHGGRIPSTNQRYPYYPNNRNPFIINRPDLFRTPERVRPPVTNPTTLLIATKPGSVNNAQAATTTKSPNTTRPPTAFPPARTMTSITPSSTLKPATTSKTTSQPQLRQETRPKPPNIPSFPNSVVTQNVSRAPHRTPAVPVQRVRPRITTAGLHTVSVHAEMDAVLPCESLGEPKPFLSWTKVSTGAIMAHNSRLQRFEVQSNGTLVIRNAQLQDRGQYLCTAQNPHGVDKMMVTLVVLAQQPKMVQSQHRDATVYLGDSINLDCGAHGSPTPHITWVLPDRGVLRTTSSSEQRVMLLANGTLQIKQVNYPDRGIYKCIASNAAGADTLSVRLHVAALPPVIQQQRQENFTLPEGHAFYVHCTAKGAPRPSIRWVVFDGTQVRPSQFVNGNLFVFPNGTLYIRSLSPKDSGNYECMASNTVGMARRTVRLNVRKSASTARITSTSPQRTDVSYGGHLRLDCLASGDPGPRIIWRIPSKKLVDAHYSFDPRIKVFSNGTLSVQVVTEKDEGDYLCVARNKMGDDYVLLKVSVMMKPAKIEYKQLTNQKVSYGGDLKVDCIASGLPNPEIRWSLPDGTMINSVMQSDDSGVRTRRYVVFNNGTLYFNEVGMKEEGDYTCYAENQIGKDEMKVHIKVIADAPVIKNKTFSIVKVPYGDSVALKCSAKGEPTPTISWLSPTNRIIPPASDKYQVHNDGTLLIQKAQRFDNGNYTCMARNTAGQDRKVVKVEVLVSAPTINGQRTVMSMVRETAVRDQRKLLDCKAEGMPIPRVMWVLPENVVLPAPYYGSRITVHRNGTLDIRSLRKTDSVQLVCIARNEGGEARLVVNLDVTEMLERPQLRSPKMETIPLTIGTTMTVNCSVEGKPTPEVTWILPSGSPLLSGTQFSRFFHRPDGTLHISNPSTSDAGIYRCVARNTAGHIERIVTLELGRKPDITNKYNSLVSIINGENLQLHCLSNGHPLPRLSWTLPSGLVMTRPQRMGRFTVLQNGTLMVQQASVYDRGTYTCKSANEHGTSVLTVPVIVIAYPPRITSGPAPVTYARPGVAIQLNCMAIGIPKAEVVWEMPDKTQLMATHQPRLFGNKKADAGGRAVHQTAQLFLFGPTAKRSLTRDMMSLPPTPHQMCSKQLRNRSTDQPARETRGSSKPSPAPLPPQHGYAEPPNPTPRPSLKLKACLWSRATVSQGVAVVVLGSEHEQKGNVPQQGCSQGFHRMFRQDSWSGTGMRVLLWVLIASSTRSSTSA</sequence>
<feature type="compositionally biased region" description="Polar residues" evidence="13">
    <location>
        <begin position="1431"/>
        <end position="1440"/>
    </location>
</feature>
<dbReference type="Pfam" id="PF13927">
    <property type="entry name" value="Ig_3"/>
    <property type="match status" value="5"/>
</dbReference>
<feature type="domain" description="Ig-like" evidence="15">
    <location>
        <begin position="1865"/>
        <end position="1957"/>
    </location>
</feature>
<evidence type="ECO:0000256" key="6">
    <source>
        <dbReference type="ARBA" id="ARBA00022729"/>
    </source>
</evidence>
<feature type="compositionally biased region" description="Polar residues" evidence="13">
    <location>
        <begin position="1143"/>
        <end position="1161"/>
    </location>
</feature>
<comment type="caution">
    <text evidence="16">The sequence shown here is derived from an EMBL/GenBank/DDBJ whole genome shotgun (WGS) entry which is preliminary data.</text>
</comment>
<keyword evidence="7" id="KW-0677">Repeat</keyword>
<feature type="compositionally biased region" description="Low complexity" evidence="13">
    <location>
        <begin position="1045"/>
        <end position="1056"/>
    </location>
</feature>
<dbReference type="SMART" id="SM00369">
    <property type="entry name" value="LRR_TYP"/>
    <property type="match status" value="5"/>
</dbReference>
<dbReference type="SUPFAM" id="SSF48726">
    <property type="entry name" value="Immunoglobulin"/>
    <property type="match status" value="11"/>
</dbReference>
<evidence type="ECO:0000256" key="1">
    <source>
        <dbReference type="ARBA" id="ARBA00004167"/>
    </source>
</evidence>
<dbReference type="CDD" id="cd00096">
    <property type="entry name" value="Ig"/>
    <property type="match status" value="3"/>
</dbReference>
<evidence type="ECO:0000256" key="7">
    <source>
        <dbReference type="ARBA" id="ARBA00022737"/>
    </source>
</evidence>
<dbReference type="FunFam" id="2.60.40.10:FF:001402">
    <property type="entry name" value="Matrix remodeling associated 5"/>
    <property type="match status" value="1"/>
</dbReference>
<dbReference type="GO" id="GO:0016020">
    <property type="term" value="C:membrane"/>
    <property type="evidence" value="ECO:0007669"/>
    <property type="project" value="UniProtKB-SubCell"/>
</dbReference>
<evidence type="ECO:0000313" key="16">
    <source>
        <dbReference type="EMBL" id="KAG9349352.1"/>
    </source>
</evidence>
<feature type="domain" description="Ig-like" evidence="15">
    <location>
        <begin position="2456"/>
        <end position="2546"/>
    </location>
</feature>
<dbReference type="Gene3D" id="2.60.40.10">
    <property type="entry name" value="Immunoglobulins"/>
    <property type="match status" value="11"/>
</dbReference>
<feature type="chain" id="PRO_5035878936" description="Ig-like domain-containing protein" evidence="14">
    <location>
        <begin position="24"/>
        <end position="2764"/>
    </location>
</feature>
<dbReference type="FunFam" id="2.60.40.10:FF:000076">
    <property type="entry name" value="Leucine-rich repeat and Ig domain-containing 4"/>
    <property type="match status" value="2"/>
</dbReference>
<accession>A0A8T2PIA5</accession>
<evidence type="ECO:0000256" key="13">
    <source>
        <dbReference type="SAM" id="MobiDB-lite"/>
    </source>
</evidence>
<dbReference type="InterPro" id="IPR007110">
    <property type="entry name" value="Ig-like_dom"/>
</dbReference>
<feature type="region of interest" description="Disordered" evidence="13">
    <location>
        <begin position="1271"/>
        <end position="1348"/>
    </location>
</feature>
<evidence type="ECO:0000313" key="17">
    <source>
        <dbReference type="Proteomes" id="UP000824540"/>
    </source>
</evidence>
<dbReference type="PANTHER" id="PTHR45842">
    <property type="entry name" value="SYNAPTIC ADHESION-LIKE MOLECULE SALM"/>
    <property type="match status" value="1"/>
</dbReference>
<dbReference type="FunFam" id="3.80.10.10:FF:000103">
    <property type="entry name" value="Immunoglobulin superfamily member 10"/>
    <property type="match status" value="1"/>
</dbReference>
<evidence type="ECO:0000256" key="10">
    <source>
        <dbReference type="ARBA" id="ARBA00023157"/>
    </source>
</evidence>
<dbReference type="InterPro" id="IPR050467">
    <property type="entry name" value="LRFN"/>
</dbReference>
<evidence type="ECO:0000259" key="15">
    <source>
        <dbReference type="PROSITE" id="PS50835"/>
    </source>
</evidence>
<dbReference type="SMART" id="SM00408">
    <property type="entry name" value="IGc2"/>
    <property type="match status" value="11"/>
</dbReference>
<feature type="compositionally biased region" description="Low complexity" evidence="13">
    <location>
        <begin position="1594"/>
        <end position="1610"/>
    </location>
</feature>
<dbReference type="InterPro" id="IPR003599">
    <property type="entry name" value="Ig_sub"/>
</dbReference>
<keyword evidence="8" id="KW-1133">Transmembrane helix</keyword>
<dbReference type="PANTHER" id="PTHR45842:SF4">
    <property type="entry name" value="MATRIX-REMODELING-ASSOCIATED PROTEIN 5"/>
    <property type="match status" value="1"/>
</dbReference>
<dbReference type="FunFam" id="2.60.40.10:FF:000063">
    <property type="entry name" value="neural cell adhesion molecule L1"/>
    <property type="match status" value="1"/>
</dbReference>
<dbReference type="FunFam" id="2.60.40.10:FF:001306">
    <property type="entry name" value="Matrix remodeling associated 5"/>
    <property type="match status" value="1"/>
</dbReference>
<dbReference type="Gene3D" id="3.80.10.10">
    <property type="entry name" value="Ribonuclease Inhibitor"/>
    <property type="match status" value="2"/>
</dbReference>
<evidence type="ECO:0000256" key="9">
    <source>
        <dbReference type="ARBA" id="ARBA00023136"/>
    </source>
</evidence>
<feature type="compositionally biased region" description="Low complexity" evidence="13">
    <location>
        <begin position="1162"/>
        <end position="1177"/>
    </location>
</feature>
<feature type="compositionally biased region" description="Basic and acidic residues" evidence="13">
    <location>
        <begin position="1308"/>
        <end position="1325"/>
    </location>
</feature>
<dbReference type="InterPro" id="IPR013098">
    <property type="entry name" value="Ig_I-set"/>
</dbReference>
<feature type="compositionally biased region" description="Polar residues" evidence="13">
    <location>
        <begin position="1611"/>
        <end position="1633"/>
    </location>
</feature>
<feature type="compositionally biased region" description="Basic and acidic residues" evidence="13">
    <location>
        <begin position="747"/>
        <end position="758"/>
    </location>
</feature>
<comment type="subcellular location">
    <subcellularLocation>
        <location evidence="1">Membrane</location>
        <topology evidence="1">Single-pass membrane protein</topology>
    </subcellularLocation>
    <subcellularLocation>
        <location evidence="2">Secreted</location>
    </subcellularLocation>
</comment>
<dbReference type="InterPro" id="IPR013783">
    <property type="entry name" value="Ig-like_fold"/>
</dbReference>